<sequence length="193" mass="20296">MSTRVFIAFIIAAAVGFTALVVRGRSVDEAALQAEARGLIKDYGAALLGVLKSTLESSGPVEAIGFCNREAPALAATASQQSGWTVARTSLKPRNPNAAPDDFERRVMTEFVAQIAAGTPAASLHHAEIVEQNGARVFRYVQAIPTAELCLTCHGSALKPDVAAKILALYPADQATGFAPGQMRGAFTLSRKL</sequence>
<dbReference type="RefSeq" id="WP_110786099.1">
    <property type="nucleotide sequence ID" value="NZ_QKQS01000016.1"/>
</dbReference>
<evidence type="ECO:0000313" key="2">
    <source>
        <dbReference type="EMBL" id="PZA11884.1"/>
    </source>
</evidence>
<dbReference type="EMBL" id="QKQS01000016">
    <property type="protein sequence ID" value="PZA11884.1"/>
    <property type="molecule type" value="Genomic_DNA"/>
</dbReference>
<dbReference type="InterPro" id="IPR021796">
    <property type="entry name" value="Tll0287-like_dom"/>
</dbReference>
<feature type="domain" description="Tll0287-like" evidence="1">
    <location>
        <begin position="66"/>
        <end position="189"/>
    </location>
</feature>
<accession>A0A323UH46</accession>
<protein>
    <submittedName>
        <fullName evidence="2">DUF3365 domain-containing protein</fullName>
    </submittedName>
</protein>
<gene>
    <name evidence="2" type="ORF">DNX69_11275</name>
</gene>
<dbReference type="Proteomes" id="UP000248134">
    <property type="component" value="Unassembled WGS sequence"/>
</dbReference>
<reference evidence="2 3" key="1">
    <citation type="submission" date="2018-06" db="EMBL/GenBank/DDBJ databases">
        <title>Draft Whole-Genome Sequence of the purple photosynthetic bacterium Rhodospeudomonas palustris XCP.</title>
        <authorList>
            <person name="Rayyan A."/>
            <person name="Meyer T.E."/>
            <person name="Kyndt J.A."/>
        </authorList>
    </citation>
    <scope>NUCLEOTIDE SEQUENCE [LARGE SCALE GENOMIC DNA]</scope>
    <source>
        <strain evidence="2 3">XCP</strain>
    </source>
</reference>
<dbReference type="Pfam" id="PF11845">
    <property type="entry name" value="Tll0287-like"/>
    <property type="match status" value="1"/>
</dbReference>
<dbReference type="OrthoDB" id="9797588at2"/>
<evidence type="ECO:0000259" key="1">
    <source>
        <dbReference type="Pfam" id="PF11845"/>
    </source>
</evidence>
<comment type="caution">
    <text evidence="2">The sequence shown here is derived from an EMBL/GenBank/DDBJ whole genome shotgun (WGS) entry which is preliminary data.</text>
</comment>
<organism evidence="2 3">
    <name type="scientific">Rhodopseudomonas palustris</name>
    <dbReference type="NCBI Taxonomy" id="1076"/>
    <lineage>
        <taxon>Bacteria</taxon>
        <taxon>Pseudomonadati</taxon>
        <taxon>Pseudomonadota</taxon>
        <taxon>Alphaproteobacteria</taxon>
        <taxon>Hyphomicrobiales</taxon>
        <taxon>Nitrobacteraceae</taxon>
        <taxon>Rhodopseudomonas</taxon>
    </lineage>
</organism>
<name>A0A323UH46_RHOPL</name>
<evidence type="ECO:0000313" key="3">
    <source>
        <dbReference type="Proteomes" id="UP000248134"/>
    </source>
</evidence>
<dbReference type="AlphaFoldDB" id="A0A323UH46"/>
<proteinExistence type="predicted"/>